<dbReference type="Pfam" id="PF13699">
    <property type="entry name" value="eCIS_core"/>
    <property type="match status" value="1"/>
</dbReference>
<dbReference type="InterPro" id="IPR025295">
    <property type="entry name" value="eCIS_core_dom"/>
</dbReference>
<name>A0A1T5KRB2_9BACT</name>
<sequence>MQERATQSSPTNTSPASAIVPQSSLQDNSEPLYFSPLPIQCKLSIGAVDDPLETEADAIADKVMRMPERSFIQRKCSQCEEEETAQRKPLASFIQKKEMLGGSTVASDPVSAKIASTRGSGNTLDTTTKSFMESRFGADFSGVRIHTGDYAEQLSSDLQAQAFTVGNDIYFNSGKYTPESSSGRYLLAHELTHTIQQGGSGKLVQRTSARVTGSNTAEVNHEGVTYRVTRVINTTTRRTIPRPRVSADANEETVSVTLSWCRDNLRGDVQLGANIPEAARQVAQQILEAITRGAPASEISGILQGAEATPFLEVVIAQSDTFRLTARGEITLSSQGVSGGRGSLDFELGPLDVGGHIEGGTGSGVSGGIHVGGTIGRRQDRFNCTSVTQRITTRYVCEQLVPEHTVPRTRTVPSTDILTKYIYFNYATDTINLAQSRANLVAIQQLLGGGYRVTQIQGFTSPEGPLARRRGSTFMGNTALAEARANAALQRLQEICTSLATTGTCVSGTALSVVPLGNGELYSLPNDTVEGDPLATHATGEFMTQDAESVHRDEAMAQRLQRMTPAQQADVIYPLLRRAAIVFQLDTTRQEPYDETVPDAYTPTTCPSEVVSAAQLVFSLMRGSGR</sequence>
<gene>
    <name evidence="3" type="ORF">SAMN05660236_2520</name>
</gene>
<dbReference type="Proteomes" id="UP000190961">
    <property type="component" value="Unassembled WGS sequence"/>
</dbReference>
<dbReference type="OrthoDB" id="4317910at2"/>
<dbReference type="RefSeq" id="WP_079686965.1">
    <property type="nucleotide sequence ID" value="NZ_FUZU01000001.1"/>
</dbReference>
<evidence type="ECO:0000256" key="1">
    <source>
        <dbReference type="SAM" id="MobiDB-lite"/>
    </source>
</evidence>
<evidence type="ECO:0000313" key="4">
    <source>
        <dbReference type="Proteomes" id="UP000190961"/>
    </source>
</evidence>
<feature type="domain" description="eCIS core" evidence="2">
    <location>
        <begin position="124"/>
        <end position="199"/>
    </location>
</feature>
<dbReference type="EMBL" id="FUZU01000001">
    <property type="protein sequence ID" value="SKC66302.1"/>
    <property type="molecule type" value="Genomic_DNA"/>
</dbReference>
<dbReference type="STRING" id="688867.SAMN05660236_2520"/>
<reference evidence="3 4" key="1">
    <citation type="submission" date="2017-02" db="EMBL/GenBank/DDBJ databases">
        <authorList>
            <person name="Peterson S.W."/>
        </authorList>
    </citation>
    <scope>NUCLEOTIDE SEQUENCE [LARGE SCALE GENOMIC DNA]</scope>
    <source>
        <strain evidence="3 4">DSM 25262</strain>
    </source>
</reference>
<feature type="region of interest" description="Disordered" evidence="1">
    <location>
        <begin position="1"/>
        <end position="23"/>
    </location>
</feature>
<evidence type="ECO:0000313" key="3">
    <source>
        <dbReference type="EMBL" id="SKC66302.1"/>
    </source>
</evidence>
<dbReference type="AlphaFoldDB" id="A0A1T5KRB2"/>
<organism evidence="3 4">
    <name type="scientific">Ohtaekwangia koreensis</name>
    <dbReference type="NCBI Taxonomy" id="688867"/>
    <lineage>
        <taxon>Bacteria</taxon>
        <taxon>Pseudomonadati</taxon>
        <taxon>Bacteroidota</taxon>
        <taxon>Cytophagia</taxon>
        <taxon>Cytophagales</taxon>
        <taxon>Fulvivirgaceae</taxon>
        <taxon>Ohtaekwangia</taxon>
    </lineage>
</organism>
<keyword evidence="4" id="KW-1185">Reference proteome</keyword>
<protein>
    <recommendedName>
        <fullName evidence="2">eCIS core domain-containing protein</fullName>
    </recommendedName>
</protein>
<accession>A0A1T5KRB2</accession>
<evidence type="ECO:0000259" key="2">
    <source>
        <dbReference type="Pfam" id="PF13699"/>
    </source>
</evidence>
<proteinExistence type="predicted"/>